<accession>A0A2I0AJJ9</accession>
<dbReference type="AlphaFoldDB" id="A0A2I0AJJ9"/>
<keyword evidence="2" id="KW-0378">Hydrolase</keyword>
<dbReference type="Proteomes" id="UP000236161">
    <property type="component" value="Unassembled WGS sequence"/>
</dbReference>
<protein>
    <submittedName>
        <fullName evidence="2">5'-3' exoribonuclease 2</fullName>
        <ecNumber evidence="2">3.1.13.-</ecNumber>
    </submittedName>
</protein>
<dbReference type="SUPFAM" id="SSF56672">
    <property type="entry name" value="DNA/RNA polymerases"/>
    <property type="match status" value="1"/>
</dbReference>
<dbReference type="STRING" id="1088818.A0A2I0AJJ9"/>
<dbReference type="OrthoDB" id="785900at2759"/>
<organism evidence="2 3">
    <name type="scientific">Apostasia shenzhenica</name>
    <dbReference type="NCBI Taxonomy" id="1088818"/>
    <lineage>
        <taxon>Eukaryota</taxon>
        <taxon>Viridiplantae</taxon>
        <taxon>Streptophyta</taxon>
        <taxon>Embryophyta</taxon>
        <taxon>Tracheophyta</taxon>
        <taxon>Spermatophyta</taxon>
        <taxon>Magnoliopsida</taxon>
        <taxon>Liliopsida</taxon>
        <taxon>Asparagales</taxon>
        <taxon>Orchidaceae</taxon>
        <taxon>Apostasioideae</taxon>
        <taxon>Apostasia</taxon>
    </lineage>
</organism>
<dbReference type="GO" id="GO:0016787">
    <property type="term" value="F:hydrolase activity"/>
    <property type="evidence" value="ECO:0007669"/>
    <property type="project" value="UniProtKB-KW"/>
</dbReference>
<dbReference type="InterPro" id="IPR043502">
    <property type="entry name" value="DNA/RNA_pol_sf"/>
</dbReference>
<dbReference type="PANTHER" id="PTHR31635:SF196">
    <property type="entry name" value="REVERSE TRANSCRIPTASE DOMAIN-CONTAINING PROTEIN-RELATED"/>
    <property type="match status" value="1"/>
</dbReference>
<proteinExistence type="predicted"/>
<dbReference type="InterPro" id="IPR000477">
    <property type="entry name" value="RT_dom"/>
</dbReference>
<feature type="domain" description="Reverse transcriptase" evidence="1">
    <location>
        <begin position="68"/>
        <end position="204"/>
    </location>
</feature>
<evidence type="ECO:0000313" key="2">
    <source>
        <dbReference type="EMBL" id="PKA55718.1"/>
    </source>
</evidence>
<dbReference type="PANTHER" id="PTHR31635">
    <property type="entry name" value="REVERSE TRANSCRIPTASE DOMAIN-CONTAINING PROTEIN-RELATED"/>
    <property type="match status" value="1"/>
</dbReference>
<sequence length="208" mass="23709">MSLPSMDEVKEAIFTIHKDSAHGPNGFGSGFYQSCWEIIKDDLLKAAVEFVAGAHLDKAYTSSLLVLIPKSNDINNWKDFRPISLTNVKMKFLSKIIVNRLRNVLPNIISHNQTGFVPGRGIVDNILLAQELFHTINSGKRGANIALKLDMEKTYDRVEWKFMIKMLNSLKFSASFCNVIYNSISNSWFSILINGQQSDFFYYTRFLK</sequence>
<name>A0A2I0AJJ9_9ASPA</name>
<gene>
    <name evidence="2" type="ORF">AXF42_Ash012010</name>
</gene>
<dbReference type="Pfam" id="PF00078">
    <property type="entry name" value="RVT_1"/>
    <property type="match status" value="1"/>
</dbReference>
<evidence type="ECO:0000259" key="1">
    <source>
        <dbReference type="Pfam" id="PF00078"/>
    </source>
</evidence>
<dbReference type="EMBL" id="KZ451978">
    <property type="protein sequence ID" value="PKA55718.1"/>
    <property type="molecule type" value="Genomic_DNA"/>
</dbReference>
<keyword evidence="3" id="KW-1185">Reference proteome</keyword>
<dbReference type="EC" id="3.1.13.-" evidence="2"/>
<evidence type="ECO:0000313" key="3">
    <source>
        <dbReference type="Proteomes" id="UP000236161"/>
    </source>
</evidence>
<dbReference type="CDD" id="cd01650">
    <property type="entry name" value="RT_nLTR_like"/>
    <property type="match status" value="1"/>
</dbReference>
<reference evidence="2 3" key="1">
    <citation type="journal article" date="2017" name="Nature">
        <title>The Apostasia genome and the evolution of orchids.</title>
        <authorList>
            <person name="Zhang G.Q."/>
            <person name="Liu K.W."/>
            <person name="Li Z."/>
            <person name="Lohaus R."/>
            <person name="Hsiao Y.Y."/>
            <person name="Niu S.C."/>
            <person name="Wang J.Y."/>
            <person name="Lin Y.C."/>
            <person name="Xu Q."/>
            <person name="Chen L.J."/>
            <person name="Yoshida K."/>
            <person name="Fujiwara S."/>
            <person name="Wang Z.W."/>
            <person name="Zhang Y.Q."/>
            <person name="Mitsuda N."/>
            <person name="Wang M."/>
            <person name="Liu G.H."/>
            <person name="Pecoraro L."/>
            <person name="Huang H.X."/>
            <person name="Xiao X.J."/>
            <person name="Lin M."/>
            <person name="Wu X.Y."/>
            <person name="Wu W.L."/>
            <person name="Chen Y.Y."/>
            <person name="Chang S.B."/>
            <person name="Sakamoto S."/>
            <person name="Ohme-Takagi M."/>
            <person name="Yagi M."/>
            <person name="Zeng S.J."/>
            <person name="Shen C.Y."/>
            <person name="Yeh C.M."/>
            <person name="Luo Y.B."/>
            <person name="Tsai W.C."/>
            <person name="Van de Peer Y."/>
            <person name="Liu Z.J."/>
        </authorList>
    </citation>
    <scope>NUCLEOTIDE SEQUENCE [LARGE SCALE GENOMIC DNA]</scope>
    <source>
        <strain evidence="3">cv. Shenzhen</strain>
        <tissue evidence="2">Stem</tissue>
    </source>
</reference>